<feature type="transmembrane region" description="Helical" evidence="2">
    <location>
        <begin position="354"/>
        <end position="376"/>
    </location>
</feature>
<protein>
    <recommendedName>
        <fullName evidence="5">Integral membrane protein</fullName>
    </recommendedName>
</protein>
<evidence type="ECO:0000313" key="3">
    <source>
        <dbReference type="EMBL" id="BCK55219.1"/>
    </source>
</evidence>
<evidence type="ECO:0000256" key="2">
    <source>
        <dbReference type="SAM" id="Phobius"/>
    </source>
</evidence>
<feature type="region of interest" description="Disordered" evidence="1">
    <location>
        <begin position="1"/>
        <end position="170"/>
    </location>
</feature>
<evidence type="ECO:0000256" key="1">
    <source>
        <dbReference type="SAM" id="MobiDB-lite"/>
    </source>
</evidence>
<feature type="transmembrane region" description="Helical" evidence="2">
    <location>
        <begin position="200"/>
        <end position="220"/>
    </location>
</feature>
<dbReference type="Proteomes" id="UP000516173">
    <property type="component" value="Chromosome"/>
</dbReference>
<feature type="transmembrane region" description="Helical" evidence="2">
    <location>
        <begin position="226"/>
        <end position="243"/>
    </location>
</feature>
<organism evidence="3 4">
    <name type="scientific">Nocardia wallacei</name>
    <dbReference type="NCBI Taxonomy" id="480035"/>
    <lineage>
        <taxon>Bacteria</taxon>
        <taxon>Bacillati</taxon>
        <taxon>Actinomycetota</taxon>
        <taxon>Actinomycetes</taxon>
        <taxon>Mycobacteriales</taxon>
        <taxon>Nocardiaceae</taxon>
        <taxon>Nocardia</taxon>
    </lineage>
</organism>
<evidence type="ECO:0000313" key="4">
    <source>
        <dbReference type="Proteomes" id="UP000516173"/>
    </source>
</evidence>
<feature type="compositionally biased region" description="Polar residues" evidence="1">
    <location>
        <begin position="37"/>
        <end position="51"/>
    </location>
</feature>
<feature type="compositionally biased region" description="Pro residues" evidence="1">
    <location>
        <begin position="76"/>
        <end position="101"/>
    </location>
</feature>
<feature type="transmembrane region" description="Helical" evidence="2">
    <location>
        <begin position="264"/>
        <end position="287"/>
    </location>
</feature>
<feature type="transmembrane region" description="Helical" evidence="2">
    <location>
        <begin position="323"/>
        <end position="348"/>
    </location>
</feature>
<gene>
    <name evidence="3" type="ORF">NWFMUON74_29910</name>
</gene>
<evidence type="ECO:0008006" key="5">
    <source>
        <dbReference type="Google" id="ProtNLM"/>
    </source>
</evidence>
<name>A0A7G1KMM0_9NOCA</name>
<keyword evidence="4" id="KW-1185">Reference proteome</keyword>
<keyword evidence="2" id="KW-1133">Transmembrane helix</keyword>
<dbReference type="AlphaFoldDB" id="A0A7G1KMM0"/>
<proteinExistence type="predicted"/>
<keyword evidence="2" id="KW-0472">Membrane</keyword>
<keyword evidence="2" id="KW-0812">Transmembrane</keyword>
<dbReference type="GeneID" id="80347540"/>
<feature type="compositionally biased region" description="Low complexity" evidence="1">
    <location>
        <begin position="156"/>
        <end position="170"/>
    </location>
</feature>
<reference evidence="3 4" key="1">
    <citation type="submission" date="2020-08" db="EMBL/GenBank/DDBJ databases">
        <title>Genome Sequencing of Nocardia wallacei strain FMUON74 and assembly.</title>
        <authorList>
            <person name="Toyokawa M."/>
            <person name="Uesaka K."/>
        </authorList>
    </citation>
    <scope>NUCLEOTIDE SEQUENCE [LARGE SCALE GENOMIC DNA]</scope>
    <source>
        <strain evidence="3 4">FMUON74</strain>
    </source>
</reference>
<accession>A0A7G1KMM0</accession>
<sequence length="382" mass="38832">MSDTPHPGPARREPVPSGDTPAESGGAQSAADRGTRHSGQSPNPDSPTDTGHGQPEAPGAHARAQPGAAQYGSEPVAPPPVAGAVPVPPPLSSAPQPPSPGGQPAYGAAVPPPPTAPQGDYAPGSPQGDYAPGSRQGPTYGPPGSAPPQGDWDTSAQYGAPAPGYPQQPGVVPAAAPPALSVPDALGYGWKRFRANPIPWIALTLVGFVAYLAVTVVINVGNVNSLLSLLLIFLVVSVVVWLLQAAMIRGALYETDGTPPDFQAFFGFVNAGNVLLTALLVFVAAWVGAILCVFPALIIGFLCMFALHFVIDRDMGPVAAIKSSVQLVVTNVGTTLLLAVTVALLTFVSTLLCGLPLLVVGPVTAIALTYAYRVLVGGLVTP</sequence>
<dbReference type="EMBL" id="AP023396">
    <property type="protein sequence ID" value="BCK55219.1"/>
    <property type="molecule type" value="Genomic_DNA"/>
</dbReference>
<dbReference type="KEGG" id="nwl:NWFMUON74_29910"/>
<feature type="transmembrane region" description="Helical" evidence="2">
    <location>
        <begin position="293"/>
        <end position="311"/>
    </location>
</feature>
<dbReference type="RefSeq" id="WP_187688369.1">
    <property type="nucleotide sequence ID" value="NZ_AP023396.1"/>
</dbReference>